<reference evidence="3" key="4">
    <citation type="submission" date="2000-10" db="EMBL/GenBank/DDBJ databases">
        <authorList>
            <person name="Chao Q."/>
            <person name="Brooks S."/>
            <person name="Buehler E."/>
            <person name="Johnson-Hopson C."/>
            <person name="Khan S."/>
            <person name="Kim C."/>
            <person name="Shinn P."/>
            <person name="Altafi H."/>
            <person name="Bei B."/>
            <person name="Chin C."/>
            <person name="Chiou J."/>
            <person name="Choi E."/>
            <person name="Conn L."/>
            <person name="Conway A."/>
            <person name="Gonzalez A."/>
            <person name="Hansen N."/>
            <person name="Howing B."/>
            <person name="Koo T."/>
            <person name="Lam B."/>
            <person name="Lee J."/>
            <person name="Lenz C."/>
            <person name="Li J."/>
            <person name="Liu A."/>
            <person name="Liu J."/>
            <person name="Liu S."/>
            <person name="Mukharsky N."/>
            <person name="Nguyen M."/>
            <person name="Palm C."/>
            <person name="Pham P."/>
            <person name="Sakano H."/>
            <person name="Schwartz J."/>
            <person name="Southwick A."/>
            <person name="Thaveri A."/>
            <person name="Toriumi M."/>
            <person name="Vaysberg M."/>
            <person name="Yu G."/>
            <person name="Davis R."/>
            <person name="Federspiel N."/>
            <person name="Theologis A."/>
            <person name="Ecker J."/>
        </authorList>
    </citation>
    <scope>NUCLEOTIDE SEQUENCE</scope>
</reference>
<dbReference type="Pfam" id="PF24758">
    <property type="entry name" value="LRR_At5g56370"/>
    <property type="match status" value="1"/>
</dbReference>
<feature type="domain" description="F-box/LRR-repeat protein 15/At3g58940/PEG3-like LRR" evidence="2">
    <location>
        <begin position="155"/>
        <end position="216"/>
    </location>
</feature>
<dbReference type="InterPro" id="IPR006566">
    <property type="entry name" value="FBD"/>
</dbReference>
<evidence type="ECO:0000313" key="3">
    <source>
        <dbReference type="EMBL" id="AAF79447.1"/>
    </source>
</evidence>
<dbReference type="InterPro" id="IPR050232">
    <property type="entry name" value="FBL13/AtMIF1-like"/>
</dbReference>
<dbReference type="SUPFAM" id="SSF52047">
    <property type="entry name" value="RNI-like"/>
    <property type="match status" value="1"/>
</dbReference>
<evidence type="ECO:0000259" key="1">
    <source>
        <dbReference type="Pfam" id="PF08387"/>
    </source>
</evidence>
<dbReference type="InterPro" id="IPR055411">
    <property type="entry name" value="LRR_FXL15/At3g58940/PEG3-like"/>
</dbReference>
<name>Q9LN53_ARATH</name>
<feature type="domain" description="FBD" evidence="1">
    <location>
        <begin position="288"/>
        <end position="313"/>
    </location>
</feature>
<dbReference type="PIR" id="D86327">
    <property type="entry name" value="D86327"/>
</dbReference>
<dbReference type="InterPro" id="IPR013101">
    <property type="entry name" value="LRR_PRU1-like"/>
</dbReference>
<dbReference type="PANTHER" id="PTHR31900:SF34">
    <property type="entry name" value="EMB|CAB62440.1-RELATED"/>
    <property type="match status" value="1"/>
</dbReference>
<sequence>MEKINTDDLLVKILSFLPTKVAVTTSILSKRGSFFGCGCQSLSMMKTATLNLPIAGGFDVLSEGHCRYIEFRFWKACLSISHCVRELFIDYYPHPYKFATLPFCVYTCKSLETLALSYAILMVVPRMACLPSLKNLLLQGVRYVDESFQLLDESHTVCFPSLKSLHLKEVISSDERYLRSLLANCPVLEELVMELDEYDTLGAVHIIVPSLKSLSLDIDCDRSSNARNVSAICFNQLESLKICTCKPYWSIILLRLLKGSPNLKVLELTDNKMPLCFKDPLVCWDQVTPVPECLLTSLETFKWTDLPPRQEARDMRTVLVLKNEMVKLLDDKIVRSERKEHIIFFFAITVSDIYVSSSSSP</sequence>
<dbReference type="InterPro" id="IPR032675">
    <property type="entry name" value="LRR_dom_sf"/>
</dbReference>
<dbReference type="ExpressionAtlas" id="Q9LN53">
    <property type="expression patterns" value="baseline and differential"/>
</dbReference>
<reference evidence="3" key="3">
    <citation type="submission" date="2000-06" db="EMBL/GenBank/DDBJ databases">
        <authorList>
            <person name="Cheuk R."/>
            <person name="Shinn P."/>
            <person name="Brooks S."/>
            <person name="Buehler E."/>
            <person name="Chao Q."/>
            <person name="Johnson-Hopson C."/>
            <person name="Khan S."/>
            <person name="Kim C."/>
            <person name="Altafi H."/>
            <person name="Bei B."/>
            <person name="Chin C."/>
            <person name="Chiou J."/>
            <person name="Choi E."/>
            <person name="Conn L."/>
            <person name="Conway A."/>
            <person name="Gonzalez A."/>
            <person name="Hansen N."/>
            <person name="Howing B."/>
            <person name="Koo T."/>
            <person name="Lam B."/>
            <person name="Lee J."/>
            <person name="Lenz C."/>
            <person name="Li J."/>
            <person name="Liu A."/>
            <person name="Liu J."/>
            <person name="Liu S."/>
            <person name="Mukharsky N."/>
            <person name="Nguyen M."/>
            <person name="Palm C."/>
            <person name="Pham P."/>
            <person name="Sakano H."/>
            <person name="Schwartz J."/>
            <person name="Southwick A."/>
            <person name="Thaveri A."/>
            <person name="Toriumi M."/>
            <person name="Vaysberg M."/>
            <person name="Yu G."/>
            <person name="Davis R."/>
            <person name="Federspiel N."/>
            <person name="Theologis A."/>
            <person name="Ecker J."/>
        </authorList>
    </citation>
    <scope>NUCLEOTIDE SEQUENCE</scope>
</reference>
<dbReference type="PANTHER" id="PTHR31900">
    <property type="entry name" value="F-BOX/RNI SUPERFAMILY PROTEIN-RELATED"/>
    <property type="match status" value="1"/>
</dbReference>
<dbReference type="Pfam" id="PF07723">
    <property type="entry name" value="LRR_2"/>
    <property type="match status" value="1"/>
</dbReference>
<reference evidence="3" key="2">
    <citation type="submission" date="2000-04" db="EMBL/GenBank/DDBJ databases">
        <title>Genomic sequence for Arabidopsis thaliana BAC F18O14 from chromosome I.</title>
        <authorList>
            <person name="Shinn P."/>
            <person name="Brooks S."/>
            <person name="Buehler E."/>
            <person name="Chao Q."/>
            <person name="Johnson-Hopson C."/>
            <person name="Khan S."/>
            <person name="Kim C."/>
            <person name="Altafi H."/>
            <person name="Bei Q."/>
            <person name="Chin C."/>
            <person name="Chiou J."/>
            <person name="Choi E."/>
            <person name="Conn L."/>
            <person name="Conway A."/>
            <person name="Gonzales A."/>
            <person name="Hansen N."/>
            <person name="Howing B."/>
            <person name="Koo T."/>
            <person name="Lam B."/>
            <person name="Lee J."/>
            <person name="Lenz C."/>
            <person name="Li J."/>
            <person name="Liu A."/>
            <person name="Liu K."/>
            <person name="Liu S."/>
            <person name="Mukharsky N."/>
            <person name="Nguyen M."/>
            <person name="Palm C."/>
            <person name="Pham P."/>
            <person name="Sakano H."/>
            <person name="Schwartz J."/>
            <person name="Southwick A."/>
            <person name="Thaveri A."/>
            <person name="Toriumi M."/>
            <person name="Vaysberg M."/>
            <person name="Yu G."/>
            <person name="Federspiel N.A."/>
            <person name="Theologis A."/>
            <person name="Ecker J.R."/>
        </authorList>
    </citation>
    <scope>NUCLEOTIDE SEQUENCE</scope>
</reference>
<dbReference type="AlphaFoldDB" id="Q9LN53"/>
<dbReference type="Pfam" id="PF08387">
    <property type="entry name" value="FBD"/>
    <property type="match status" value="1"/>
</dbReference>
<evidence type="ECO:0000259" key="2">
    <source>
        <dbReference type="Pfam" id="PF24758"/>
    </source>
</evidence>
<proteinExistence type="predicted"/>
<reference key="1">
    <citation type="journal article" date="2000" name="Nature">
        <title>Sequence and analysis of chromosome 1 of the plant Arabidopsis thaliana.</title>
        <authorList>
            <person name="Theologis A."/>
            <person name="Ecker J.R."/>
            <person name="Palm C.J."/>
            <person name="Federspiel N.A."/>
            <person name="Kaul S."/>
            <person name="White O."/>
            <person name="Alonso J."/>
            <person name="Altafi H."/>
            <person name="Araujo R."/>
            <person name="Bowman C.L."/>
            <person name="Brooks S.Y."/>
            <person name="Buehler E."/>
            <person name="Chan A."/>
            <person name="Chao Q."/>
            <person name="Chen H."/>
            <person name="Cheuk R.F."/>
            <person name="Chin C.W."/>
            <person name="Chung M.K."/>
            <person name="Conn L."/>
            <person name="Conway A.B."/>
            <person name="Conway A.R."/>
            <person name="Creasy T.H."/>
            <person name="Dewar K."/>
            <person name="Dunn P."/>
            <person name="Etgu P."/>
            <person name="Feldblyum T.V."/>
            <person name="Feng J."/>
            <person name="Fong B."/>
            <person name="Fujii C.Y."/>
            <person name="Gill J.E."/>
            <person name="Goldsmith A.D."/>
            <person name="Haas B."/>
            <person name="Hansen N.F."/>
            <person name="Hughes B."/>
            <person name="Huizar L."/>
            <person name="Hunter J.L."/>
            <person name="Jenkins J."/>
            <person name="Johnson-Hopson C."/>
            <person name="Khan S."/>
            <person name="Khaykin E."/>
            <person name="Kim C.J."/>
            <person name="Koo H.L."/>
            <person name="Kremenetskaia I."/>
            <person name="Kurtz D.B."/>
            <person name="Kwan A."/>
            <person name="Lam B."/>
            <person name="Langin-Hooper S."/>
            <person name="Lee A."/>
            <person name="Lee J.M."/>
            <person name="Lenz C.A."/>
            <person name="Li J.H."/>
            <person name="Li Y."/>
            <person name="Lin X."/>
            <person name="Liu S.X."/>
            <person name="Liu Z.A."/>
            <person name="Luros J.S."/>
            <person name="Maiti R."/>
            <person name="Marziali A."/>
            <person name="Militscher J."/>
            <person name="Miranda M."/>
            <person name="Nguyen M."/>
            <person name="Nierman W.C."/>
            <person name="Osborne B.I."/>
            <person name="Pai G."/>
            <person name="Peterson J."/>
            <person name="Pham P.K."/>
            <person name="Rizzo M."/>
            <person name="Rooney T."/>
            <person name="Rowley D."/>
            <person name="Sakano H."/>
            <person name="Salzberg S.L."/>
            <person name="Schwartz J.R."/>
            <person name="Shinn P."/>
            <person name="Southwick A.M."/>
            <person name="Sun H."/>
            <person name="Tallon L.J."/>
            <person name="Tambunga G."/>
            <person name="Toriumi M.J."/>
            <person name="Town C.D."/>
            <person name="Utterback T."/>
            <person name="Van Aken S."/>
            <person name="Vaysberg M."/>
            <person name="Vysotskaia V.S."/>
            <person name="Walker M."/>
            <person name="Wu D."/>
            <person name="Yu G."/>
            <person name="Fraser C.M."/>
            <person name="Venter J.C."/>
            <person name="Davis R.W."/>
        </authorList>
    </citation>
    <scope>NUCLEOTIDE SEQUENCE [LARGE SCALE GENOMIC DNA]</scope>
    <source>
        <strain>cv. Columbia</strain>
    </source>
</reference>
<accession>Q9LN53</accession>
<dbReference type="Gene3D" id="3.80.10.10">
    <property type="entry name" value="Ribonuclease Inhibitor"/>
    <property type="match status" value="1"/>
</dbReference>
<protein>
    <submittedName>
        <fullName evidence="3">F18O14.17</fullName>
    </submittedName>
</protein>
<dbReference type="EMBL" id="AC025808">
    <property type="protein sequence ID" value="AAF79447.1"/>
    <property type="molecule type" value="Genomic_DNA"/>
</dbReference>
<organism evidence="3">
    <name type="scientific">Arabidopsis thaliana</name>
    <name type="common">Mouse-ear cress</name>
    <dbReference type="NCBI Taxonomy" id="3702"/>
    <lineage>
        <taxon>Eukaryota</taxon>
        <taxon>Viridiplantae</taxon>
        <taxon>Streptophyta</taxon>
        <taxon>Embryophyta</taxon>
        <taxon>Tracheophyta</taxon>
        <taxon>Spermatophyta</taxon>
        <taxon>Magnoliopsida</taxon>
        <taxon>eudicotyledons</taxon>
        <taxon>Gunneridae</taxon>
        <taxon>Pentapetalae</taxon>
        <taxon>rosids</taxon>
        <taxon>malvids</taxon>
        <taxon>Brassicales</taxon>
        <taxon>Brassicaceae</taxon>
        <taxon>Camelineae</taxon>
        <taxon>Arabidopsis</taxon>
    </lineage>
</organism>